<keyword evidence="3" id="KW-0472">Membrane</keyword>
<feature type="repeat" description="PPR" evidence="2">
    <location>
        <begin position="792"/>
        <end position="826"/>
    </location>
</feature>
<organism evidence="5">
    <name type="scientific">Aureoumbra lagunensis</name>
    <dbReference type="NCBI Taxonomy" id="44058"/>
    <lineage>
        <taxon>Eukaryota</taxon>
        <taxon>Sar</taxon>
        <taxon>Stramenopiles</taxon>
        <taxon>Ochrophyta</taxon>
        <taxon>Pelagophyceae</taxon>
        <taxon>Pelagomonadales</taxon>
        <taxon>Aureoumbra</taxon>
    </lineage>
</organism>
<feature type="domain" description="PDZ" evidence="4">
    <location>
        <begin position="89"/>
        <end position="126"/>
    </location>
</feature>
<evidence type="ECO:0000256" key="1">
    <source>
        <dbReference type="ARBA" id="ARBA00022737"/>
    </source>
</evidence>
<feature type="repeat" description="PPR" evidence="2">
    <location>
        <begin position="613"/>
        <end position="647"/>
    </location>
</feature>
<dbReference type="NCBIfam" id="TIGR00756">
    <property type="entry name" value="PPR"/>
    <property type="match status" value="4"/>
</dbReference>
<dbReference type="Pfam" id="PF13041">
    <property type="entry name" value="PPR_2"/>
    <property type="match status" value="2"/>
</dbReference>
<dbReference type="PROSITE" id="PS50106">
    <property type="entry name" value="PDZ"/>
    <property type="match status" value="2"/>
</dbReference>
<feature type="repeat" description="PPR" evidence="2">
    <location>
        <begin position="685"/>
        <end position="719"/>
    </location>
</feature>
<accession>A0A7S3JYF5</accession>
<dbReference type="SMART" id="SM00228">
    <property type="entry name" value="PDZ"/>
    <property type="match status" value="2"/>
</dbReference>
<dbReference type="InterPro" id="IPR057027">
    <property type="entry name" value="TPR_mt"/>
</dbReference>
<dbReference type="Pfam" id="PF00595">
    <property type="entry name" value="PDZ"/>
    <property type="match status" value="1"/>
</dbReference>
<dbReference type="InterPro" id="IPR002885">
    <property type="entry name" value="PPR_rpt"/>
</dbReference>
<dbReference type="SUPFAM" id="SSF50156">
    <property type="entry name" value="PDZ domain-like"/>
    <property type="match status" value="2"/>
</dbReference>
<evidence type="ECO:0000256" key="2">
    <source>
        <dbReference type="PROSITE-ProRule" id="PRU00708"/>
    </source>
</evidence>
<sequence>MPFEKRRVSIEMSSFLVRIIVLIIPVGSWVYRGFPLSVRRNVQIASNALYEEKTPVAISIGLIPAQAEHVSEDLSRKTHVFDVRLSAPLGLKLNEDELGVYISSVENGMGAEKAGLRVGDRVIATSATIGDAMWPKKSLAGVESSVRSRLMARGSVKVRIERNLDESEAAVAALVGRSLITETWNVQLKKPLGLTLSSRDGKVIVKATRKGGSAHAEPSIQVGDAIIAIGNNFGPKSWIPVQGKVERVINAATGPSQSVRLKLSRQIRVGTWSSDYDFTTSSTNASIQAQAETRVAKDVGRAVVAYRELVQNGVPGIATEALLVERASELCRLYSKFENRAFGIRCLCILFDSALIGVRPTQKLLTNGITAYITLGRPELGAELYEKIRKAVELNNRLATAAITAFTRLRRFERCFQVVATDPRSASDQCIANPDAILCNALLAAASKQTAALEHAQSKNMNEQYLAATRCERLFEAMRRPGGAEEFVYGLRSRASDLALLLDDPAQTVFGRRDFVYNKDETAPLLATAGRVLADDVSFNIMIDYYARRKQPQKARATLDAMRAFTGIQPGLFSYTALVKAYAEAKDPDAARAIFDQARKNLAQDNNHLAPLDANTWNTLIRAYGTTLRWREAYATFQEMKNAGITPTIVTYTNLASAALSAGRPRFAIKVLNEIEEEHAQVKPNVISFTIKIRAYAKLGQLPNAVDALTQMRKYRLEPNKRTVAALLEACLAAGQPRAGQALIKETEAEGLSADLVTNTLLLRCHLQAGDAQLARDLLLQMHQGAPSEKPNIVTYNAALRGFFALGCLTDALDALQGLVSAKLSPNKDTWLALSRTNTRQAQSIQIDLLHSSLLFLAQNKRTVPFAVYERYLNALIANSIQRDEIIHLRINGSLDIIFPGNVHERRAARARLTKLEHDVLDDESFVQEAAPVVSASLDE</sequence>
<dbReference type="InterPro" id="IPR001478">
    <property type="entry name" value="PDZ"/>
</dbReference>
<evidence type="ECO:0000313" key="5">
    <source>
        <dbReference type="EMBL" id="CAE0369009.1"/>
    </source>
</evidence>
<gene>
    <name evidence="5" type="ORF">ALAG00032_LOCUS9772</name>
</gene>
<proteinExistence type="predicted"/>
<dbReference type="EMBL" id="HBIJ01014587">
    <property type="protein sequence ID" value="CAE0369009.1"/>
    <property type="molecule type" value="Transcribed_RNA"/>
</dbReference>
<feature type="transmembrane region" description="Helical" evidence="3">
    <location>
        <begin position="12"/>
        <end position="31"/>
    </location>
</feature>
<feature type="domain" description="PDZ" evidence="4">
    <location>
        <begin position="192"/>
        <end position="231"/>
    </location>
</feature>
<keyword evidence="3" id="KW-1133">Transmembrane helix</keyword>
<dbReference type="InterPro" id="IPR011990">
    <property type="entry name" value="TPR-like_helical_dom_sf"/>
</dbReference>
<reference evidence="5" key="1">
    <citation type="submission" date="2021-01" db="EMBL/GenBank/DDBJ databases">
        <authorList>
            <person name="Corre E."/>
            <person name="Pelletier E."/>
            <person name="Niang G."/>
            <person name="Scheremetjew M."/>
            <person name="Finn R."/>
            <person name="Kale V."/>
            <person name="Holt S."/>
            <person name="Cochrane G."/>
            <person name="Meng A."/>
            <person name="Brown T."/>
            <person name="Cohen L."/>
        </authorList>
    </citation>
    <scope>NUCLEOTIDE SEQUENCE</scope>
    <source>
        <strain evidence="5">CCMP1510</strain>
    </source>
</reference>
<dbReference type="Gene3D" id="2.30.42.10">
    <property type="match status" value="2"/>
</dbReference>
<keyword evidence="1" id="KW-0677">Repeat</keyword>
<dbReference type="InterPro" id="IPR036034">
    <property type="entry name" value="PDZ_sf"/>
</dbReference>
<dbReference type="SUPFAM" id="SSF48452">
    <property type="entry name" value="TPR-like"/>
    <property type="match status" value="1"/>
</dbReference>
<dbReference type="Pfam" id="PF23276">
    <property type="entry name" value="TPR_24"/>
    <property type="match status" value="1"/>
</dbReference>
<keyword evidence="3" id="KW-0812">Transmembrane</keyword>
<dbReference type="PROSITE" id="PS51375">
    <property type="entry name" value="PPR"/>
    <property type="match status" value="3"/>
</dbReference>
<dbReference type="AlphaFoldDB" id="A0A7S3JYF5"/>
<dbReference type="CDD" id="cd00136">
    <property type="entry name" value="PDZ_canonical"/>
    <property type="match status" value="1"/>
</dbReference>
<dbReference type="Gene3D" id="1.25.40.10">
    <property type="entry name" value="Tetratricopeptide repeat domain"/>
    <property type="match status" value="4"/>
</dbReference>
<name>A0A7S3JYF5_9STRA</name>
<evidence type="ECO:0000256" key="3">
    <source>
        <dbReference type="SAM" id="Phobius"/>
    </source>
</evidence>
<dbReference type="PANTHER" id="PTHR47941">
    <property type="entry name" value="PENTATRICOPEPTIDE REPEAT-CONTAINING PROTEIN 3, MITOCHONDRIAL"/>
    <property type="match status" value="1"/>
</dbReference>
<protein>
    <recommendedName>
        <fullName evidence="4">PDZ domain-containing protein</fullName>
    </recommendedName>
</protein>
<evidence type="ECO:0000259" key="4">
    <source>
        <dbReference type="PROSITE" id="PS50106"/>
    </source>
</evidence>